<feature type="region of interest" description="Disordered" evidence="1">
    <location>
        <begin position="2675"/>
        <end position="2781"/>
    </location>
</feature>
<dbReference type="InterPro" id="IPR032765">
    <property type="entry name" value="TEX15_dom"/>
</dbReference>
<dbReference type="Pfam" id="PF15326">
    <property type="entry name" value="TEX15"/>
    <property type="match status" value="2"/>
</dbReference>
<feature type="compositionally biased region" description="Basic and acidic residues" evidence="1">
    <location>
        <begin position="883"/>
        <end position="899"/>
    </location>
</feature>
<feature type="domain" description="Testis expressed sequence 15" evidence="3">
    <location>
        <begin position="2363"/>
        <end position="2479"/>
    </location>
</feature>
<feature type="region of interest" description="Disordered" evidence="1">
    <location>
        <begin position="1135"/>
        <end position="1155"/>
    </location>
</feature>
<feature type="domain" description="Testis expressed sequence 15" evidence="3">
    <location>
        <begin position="1921"/>
        <end position="2146"/>
    </location>
</feature>
<evidence type="ECO:0000313" key="5">
    <source>
        <dbReference type="Proteomes" id="UP000558488"/>
    </source>
</evidence>
<feature type="domain" description="TASOR pseudo-PARP" evidence="2">
    <location>
        <begin position="109"/>
        <end position="256"/>
    </location>
</feature>
<dbReference type="GO" id="GO:0010569">
    <property type="term" value="P:regulation of double-strand break repair via homologous recombination"/>
    <property type="evidence" value="ECO:0007669"/>
    <property type="project" value="InterPro"/>
</dbReference>
<feature type="region of interest" description="Disordered" evidence="1">
    <location>
        <begin position="1222"/>
        <end position="1243"/>
    </location>
</feature>
<organism evidence="4 5">
    <name type="scientific">Pipistrellus kuhlii</name>
    <name type="common">Kuhl's pipistrelle</name>
    <dbReference type="NCBI Taxonomy" id="59472"/>
    <lineage>
        <taxon>Eukaryota</taxon>
        <taxon>Metazoa</taxon>
        <taxon>Chordata</taxon>
        <taxon>Craniata</taxon>
        <taxon>Vertebrata</taxon>
        <taxon>Euteleostomi</taxon>
        <taxon>Mammalia</taxon>
        <taxon>Eutheria</taxon>
        <taxon>Laurasiatheria</taxon>
        <taxon>Chiroptera</taxon>
        <taxon>Yangochiroptera</taxon>
        <taxon>Vespertilionidae</taxon>
        <taxon>Pipistrellus</taxon>
    </lineage>
</organism>
<evidence type="ECO:0000256" key="1">
    <source>
        <dbReference type="SAM" id="MobiDB-lite"/>
    </source>
</evidence>
<feature type="compositionally biased region" description="Polar residues" evidence="1">
    <location>
        <begin position="569"/>
        <end position="587"/>
    </location>
</feature>
<comment type="caution">
    <text evidence="4">The sequence shown here is derived from an EMBL/GenBank/DDBJ whole genome shotgun (WGS) entry which is preliminary data.</text>
</comment>
<feature type="region of interest" description="Disordered" evidence="1">
    <location>
        <begin position="2842"/>
        <end position="2869"/>
    </location>
</feature>
<gene>
    <name evidence="4" type="ORF">mPipKuh1_017280</name>
</gene>
<feature type="compositionally biased region" description="Basic and acidic residues" evidence="1">
    <location>
        <begin position="2687"/>
        <end position="2700"/>
    </location>
</feature>
<feature type="compositionally biased region" description="Polar residues" evidence="1">
    <location>
        <begin position="2853"/>
        <end position="2862"/>
    </location>
</feature>
<name>A0A7J7ZNS7_PIPKU</name>
<accession>A0A7J7ZNS7</accession>
<dbReference type="InterPro" id="IPR026616">
    <property type="entry name" value="TEX15"/>
</dbReference>
<dbReference type="PANTHER" id="PTHR22380:SF1">
    <property type="entry name" value="TESTIS-EXPRESSED PROTEIN 15"/>
    <property type="match status" value="1"/>
</dbReference>
<keyword evidence="5" id="KW-1185">Reference proteome</keyword>
<evidence type="ECO:0000259" key="3">
    <source>
        <dbReference type="Pfam" id="PF15326"/>
    </source>
</evidence>
<dbReference type="EMBL" id="JACAGB010000003">
    <property type="protein sequence ID" value="KAF6375556.1"/>
    <property type="molecule type" value="Genomic_DNA"/>
</dbReference>
<dbReference type="SUPFAM" id="SSF56399">
    <property type="entry name" value="ADP-ribosylation"/>
    <property type="match status" value="1"/>
</dbReference>
<feature type="compositionally biased region" description="Low complexity" evidence="1">
    <location>
        <begin position="1144"/>
        <end position="1153"/>
    </location>
</feature>
<feature type="compositionally biased region" description="Basic residues" evidence="1">
    <location>
        <begin position="2708"/>
        <end position="2719"/>
    </location>
</feature>
<evidence type="ECO:0000259" key="2">
    <source>
        <dbReference type="Pfam" id="PF12509"/>
    </source>
</evidence>
<evidence type="ECO:0000313" key="4">
    <source>
        <dbReference type="EMBL" id="KAF6375556.1"/>
    </source>
</evidence>
<sequence length="3161" mass="356658">MATKKMEIKEIAKHNPLWKMNSASESLLISGVEDNPLKKFTIPKIRTTAGKVYLSSCFTNTREYSFIHDTLNQCRLDVRCDLQSSWQFGDTKLVHNKDLERSFTSKRTEMRENGRHGRELEEQFCFLALPHRDVAEIYKNGISTRASTLKILGNPLLGVYMFRHVDVALSYAQSRSINVENITIFKVLFGKVKKIQPLVDKNKVSLDPCPNFDCHMSKNIPSLKDTFELQAYNSAVYFYEYNEFSEPVDKPRQCLPYAIVTVKFIGQKVDNGHFMTSLRFLSTGFPKRAERACSLNNCTVAKRIGKGKDATIIYEHFRKPVNTFVQENCPCDALNSEINSLNSNNSSSYENVQDGNISVLETYNGQVKHKLTECKDTSEVHSDDSGLSFIPSDTRESINGDLLLNCAQLKNILSCLTPAFPLHNNIASSTVITSKIIKDPRLTRREENMEKHNNTGLNERLPLKKSLDFVNSEINPSVPTNSASSSEVMPGDNAILTNCLGVPCSKLSFDDSQSQAHNVGSKNCDYTTPNKITIAGQFQDQGNFSFPMCLSNVISEVENQKHSEEKAQRSQQRSNIPLLTEQNSEAHNSYESMNTYTKGHNRNLSQEPQSSNLKTICQTGHTTSADVAFQRKESIYESVQNIGKVRNFTGHEDNSKHVENQNLWKEINNYCTNGTKVSPVDNCIFLHEECKEGRNLDYLGGKCDQMLITQELEKSKSSIPSTKNKYELGYLALELQNALTPRVESPSQKHSQHCLENEDNIHTSFATSQKLMELKLKKTNQNCLSIITDAFQEAKDIPQAKELPIDTVISSHDIKIAHDNSHCSITKEHTCVHRKNESDAVSLENIQRDCKETSQVGDKGQDYTLFYNAQLNNDIHLNNFKEQRDNDKESQTEANEDHTASSTENTKNICGDEKLGFHTSKNFINIDEKRKNKYYNNAEILSSEEFSTLYLTWGGKHEPTETTLLETEDTFTAIKQKYVQNTIRSMEHFTSIYPKISDSSMQKTSNAAVVPTLDTNREDHQRHKSKEISSESPDLGLLVKHRVSDCEMGLDKDKLDISFHQSISDNLVLQNFELESEIEVESEQCGDAFLSQQDIHSHGSILYDEFGISYETLMSRIDWEGLFGSNNGENEVLKSTTRKEHSDQPPSDSSSTQENEAELFPILLPDLQVTFTNIIMPRFSTTVEPLALKDTFCKQTEATKSEICEEEGKVPGLEIYSQCSGENSDYPCEDERGNKKQESGLVSKSEISLSFDLSPNKLMNHTSEEQNSGPLLTEIPNVTTINKESRCFLTKSKTDYNNNRRKKDTESRISKRKPHTTSRDQNVHSYEICEKKRKLTNQNSSECFSSLSRGRIKTFSQSEKHIRSVLDILNSEVSLCKSKCLSKKLDRALLYLKKAHRRVNMSLELIAKVGETSRKGPLPKSYSIICNNFWEICDLQGYSSFAERRYYSTKHFFSKRKYDKPGEKKALGFEVDKSLTRVSKYQSYGTSGKRITKKNGANSVSRSHTTIHVREFCDQEYPESQLTLCSTSQSTSQSAYDNTCMRNPRSPELQSFSGKMGCLVSSDCPDEKLTKKENQIGIKSLSNISKCGKPEKHLAHSTKGAIKGSAEANEIINKTNSVSLSCTKENNVCFSSDKNYDATCIAHTKVKTDIVISVLESNVKHFLNVDNYKPDNLILSGYKRNRAVNFLEKWASPTESSKPNTITGNVLTDPLNQSLTISKKCNSISQLSSVPVAHNGEESSKPYLDKQRTFAIDSVARSTTVPHCHQACSGKELLKTEQCFPSNRIPIDVNGTNVSEDSELDLMPVEESKSYGANIMKRPFPSDSSLLLKDDIKGSSKIGISKKDIPDRKMWKVKQTEKAQDSVHTKSMTKGSTVRNDYKTKVLGESPSLSEKTIKNNLIDPHLSIKNRSEAMSLNNTVSNQLNKREKGVVKVNDSQFDSTAQPDILGMNHTPVLHAHSETSKITTPQKKPTSSMNQLEEKHFSVKHSDLPARLAQILRRADEVSSLQRLQEETKICQSILPLLVEAFERKQECSLEQILISRELLVEKNLWNNCKQKLKPCAVDSLVELQMMMETIQFIENKKRLLGGEPTFRSLLWYDETLYSELLGKPRGFQQQSNFYPAFQGRLKYNAFCELQNYHDQLVDLLEDTKKENSYYAFLKCKRQVNECEAILSHCSDCFDFSLSVPFTCGVNFGDSLGDLETLRKSTLELVSVYGDSPKVDSHQGKRDHLWIIIEMISSKVNFIKSNEAVGINIALYGMEHIFFDAAKSLVWKEKRQSTSKKCSGRKKKETLLKMNQSSFSKLQKIYGTLSRELSSEQISNIGLEENTMVGSGKSDDLTNKAMASIENCKFNSTLVSPPDICYINDILAQTEFADFEKLQEFTLRCTNHLETLKKYFQVLQDDNRESIFITEENVLDVVKNHSNEATILKPAATETYIEIAMLSETVHFLKNSMARKLDKERFRGMLWFDLSLLPELVHCQEKMASFSFLKDNSADCLWEVIETAVSELQEDLDVIDKHDEAVNRSYALHLFSRELKELSEVKKLLKKSEYSVSTYIDFVPCVASINYGRTVTELEHNYNQFSALLKNILAAPQKDLGKMAHIVKVMKTIESMKMICAKNAELTVSFILCQMLHNREKTLQLKRGENMNVHVKPRKNTNKSNTCTKVPSISECLLKNGSNSSKKRPITVDRCQDSQEQEKNTTVSSCKKQKVNRKHITKINKENATSQHPRTTRSHPESESEIGPSSSNNQRRNHRSPKKVEMQRSLPVSPLPLKNLKDTGMLKSEGTIDLTNISSATSEDFTGQQGDVNSMKKGDVTFRAAETKSDKKECSFVTCDQENVDGTFSKDHETPSETLLDSSPGPSDVKPGTDVAALLPSASALSKSVLCFMRDSLDNLEMNDTVSELQENEIQNPSITNSTGTHSPEPIFIRNKIPAPKINEAQPAKTESKERYMKDTLNCSTAPVETAENTSLTVNQTAEYSLSEQQKNENSKVLTQNAARYQNELPQSASTPIYNSSEHSFGTLNPSYAWCVYHYSSSNGSSITQTYQGITSLEVQPLPPEMLTAVPSTLQNTHSNRSSSQYFGYFAGRPQACSLMPANMCFPPQMPISYTVQQPAFPQYTSYQPLPQAAYPYPPHSGVLPQVPRTHVPWQQQEPFQQGL</sequence>
<dbReference type="GO" id="GO:0007130">
    <property type="term" value="P:synaptonemal complex assembly"/>
    <property type="evidence" value="ECO:0007669"/>
    <property type="project" value="TreeGrafter"/>
</dbReference>
<feature type="compositionally biased region" description="Low complexity" evidence="1">
    <location>
        <begin position="2742"/>
        <end position="2751"/>
    </location>
</feature>
<proteinExistence type="predicted"/>
<feature type="region of interest" description="Disordered" evidence="1">
    <location>
        <begin position="1296"/>
        <end position="1324"/>
    </location>
</feature>
<feature type="region of interest" description="Disordered" evidence="1">
    <location>
        <begin position="883"/>
        <end position="911"/>
    </location>
</feature>
<reference evidence="4 5" key="1">
    <citation type="journal article" date="2020" name="Nature">
        <title>Six reference-quality genomes reveal evolution of bat adaptations.</title>
        <authorList>
            <person name="Jebb D."/>
            <person name="Huang Z."/>
            <person name="Pippel M."/>
            <person name="Hughes G.M."/>
            <person name="Lavrichenko K."/>
            <person name="Devanna P."/>
            <person name="Winkler S."/>
            <person name="Jermiin L.S."/>
            <person name="Skirmuntt E.C."/>
            <person name="Katzourakis A."/>
            <person name="Burkitt-Gray L."/>
            <person name="Ray D.A."/>
            <person name="Sullivan K.A.M."/>
            <person name="Roscito J.G."/>
            <person name="Kirilenko B.M."/>
            <person name="Davalos L.M."/>
            <person name="Corthals A.P."/>
            <person name="Power M.L."/>
            <person name="Jones G."/>
            <person name="Ransome R.D."/>
            <person name="Dechmann D.K.N."/>
            <person name="Locatelli A.G."/>
            <person name="Puechmaille S.J."/>
            <person name="Fedrigo O."/>
            <person name="Jarvis E.D."/>
            <person name="Hiller M."/>
            <person name="Vernes S.C."/>
            <person name="Myers E.W."/>
            <person name="Teeling E.C."/>
        </authorList>
    </citation>
    <scope>NUCLEOTIDE SEQUENCE [LARGE SCALE GENOMIC DNA]</scope>
    <source>
        <strain evidence="4">MPipKuh1</strain>
        <tissue evidence="4">Flight muscle</tissue>
    </source>
</reference>
<dbReference type="Proteomes" id="UP000558488">
    <property type="component" value="Unassembled WGS sequence"/>
</dbReference>
<dbReference type="GO" id="GO:0005634">
    <property type="term" value="C:nucleus"/>
    <property type="evidence" value="ECO:0007669"/>
    <property type="project" value="TreeGrafter"/>
</dbReference>
<dbReference type="Pfam" id="PF12509">
    <property type="entry name" value="DUF3715"/>
    <property type="match status" value="1"/>
</dbReference>
<protein>
    <submittedName>
        <fullName evidence="4">Testis expressed 15, meiosis and synapsis associated</fullName>
    </submittedName>
</protein>
<feature type="region of interest" description="Disordered" evidence="1">
    <location>
        <begin position="560"/>
        <end position="587"/>
    </location>
</feature>
<dbReference type="InterPro" id="IPR022188">
    <property type="entry name" value="TASOR_DUF3715"/>
</dbReference>
<dbReference type="GO" id="GO:0007140">
    <property type="term" value="P:male meiotic nuclear division"/>
    <property type="evidence" value="ECO:0007669"/>
    <property type="project" value="InterPro"/>
</dbReference>
<feature type="compositionally biased region" description="Basic and acidic residues" evidence="1">
    <location>
        <begin position="1229"/>
        <end position="1238"/>
    </location>
</feature>
<dbReference type="PANTHER" id="PTHR22380">
    <property type="entry name" value="TESTIS-EXPRESSED PROTEIN 15"/>
    <property type="match status" value="1"/>
</dbReference>